<dbReference type="WBParaSite" id="SRDH1_66290.1">
    <property type="protein sequence ID" value="SRDH1_66290.1"/>
    <property type="gene ID" value="SRDH1_66290"/>
</dbReference>
<evidence type="ECO:0000313" key="1">
    <source>
        <dbReference type="Proteomes" id="UP000050792"/>
    </source>
</evidence>
<organism evidence="1 2">
    <name type="scientific">Schistosoma rodhaini</name>
    <dbReference type="NCBI Taxonomy" id="6188"/>
    <lineage>
        <taxon>Eukaryota</taxon>
        <taxon>Metazoa</taxon>
        <taxon>Spiralia</taxon>
        <taxon>Lophotrochozoa</taxon>
        <taxon>Platyhelminthes</taxon>
        <taxon>Trematoda</taxon>
        <taxon>Digenea</taxon>
        <taxon>Strigeidida</taxon>
        <taxon>Schistosomatoidea</taxon>
        <taxon>Schistosomatidae</taxon>
        <taxon>Schistosoma</taxon>
    </lineage>
</organism>
<proteinExistence type="predicted"/>
<reference evidence="1" key="1">
    <citation type="submission" date="2022-06" db="EMBL/GenBank/DDBJ databases">
        <authorList>
            <person name="Berger JAMES D."/>
            <person name="Berger JAMES D."/>
        </authorList>
    </citation>
    <scope>NUCLEOTIDE SEQUENCE [LARGE SCALE GENOMIC DNA]</scope>
</reference>
<name>A0AA85FVS2_9TREM</name>
<sequence>MDIGNSTKRNQQKVRLYQLFKSTKGLTCFKSDEFIRKICERSLYQLKPLPGREFNFKLCKIIIKQVLEQFISNYNGDKYNQMKSRQESQSNELLCNLTNQLRQMIVMHLKAFDIKNGGRYKLIVYVIQTNCPEGNSSLSSIMIASCGLFNRETDYYLSETIRTIFDYSIQQKFVIVRTLGENCKLSQNFKNNN</sequence>
<dbReference type="Proteomes" id="UP000050792">
    <property type="component" value="Unassembled WGS sequence"/>
</dbReference>
<protein>
    <submittedName>
        <fullName evidence="2">Uncharacterized protein</fullName>
    </submittedName>
</protein>
<reference evidence="2" key="2">
    <citation type="submission" date="2023-11" db="UniProtKB">
        <authorList>
            <consortium name="WormBaseParasite"/>
        </authorList>
    </citation>
    <scope>IDENTIFICATION</scope>
</reference>
<dbReference type="AlphaFoldDB" id="A0AA85FVS2"/>
<accession>A0AA85FVS2</accession>
<evidence type="ECO:0000313" key="2">
    <source>
        <dbReference type="WBParaSite" id="SRDH1_66290.1"/>
    </source>
</evidence>
<keyword evidence="1" id="KW-1185">Reference proteome</keyword>